<dbReference type="PROSITE" id="PS00893">
    <property type="entry name" value="NUDIX_BOX"/>
    <property type="match status" value="1"/>
</dbReference>
<protein>
    <submittedName>
        <fullName evidence="4">ADP-ribose pyrophosphatase</fullName>
    </submittedName>
</protein>
<dbReference type="GO" id="GO:0005829">
    <property type="term" value="C:cytosol"/>
    <property type="evidence" value="ECO:0007669"/>
    <property type="project" value="TreeGrafter"/>
</dbReference>
<name>A0AA45WUK6_9CLOT</name>
<keyword evidence="5" id="KW-1185">Reference proteome</keyword>
<dbReference type="InterPro" id="IPR015797">
    <property type="entry name" value="NUDIX_hydrolase-like_dom_sf"/>
</dbReference>
<dbReference type="FunFam" id="3.90.79.10:FF:000024">
    <property type="entry name" value="ADP-ribose pyrophosphatase"/>
    <property type="match status" value="1"/>
</dbReference>
<comment type="cofactor">
    <cofactor evidence="1">
        <name>Mg(2+)</name>
        <dbReference type="ChEBI" id="CHEBI:18420"/>
    </cofactor>
</comment>
<dbReference type="RefSeq" id="WP_283408507.1">
    <property type="nucleotide sequence ID" value="NZ_FXUF01000003.1"/>
</dbReference>
<comment type="caution">
    <text evidence="4">The sequence shown here is derived from an EMBL/GenBank/DDBJ whole genome shotgun (WGS) entry which is preliminary data.</text>
</comment>
<accession>A0AA45WUK6</accession>
<dbReference type="SUPFAM" id="SSF55811">
    <property type="entry name" value="Nudix"/>
    <property type="match status" value="1"/>
</dbReference>
<dbReference type="PROSITE" id="PS51462">
    <property type="entry name" value="NUDIX"/>
    <property type="match status" value="1"/>
</dbReference>
<proteinExistence type="predicted"/>
<sequence length="174" mass="19457">MYEKTLKSARIYEGKIINVRVDTVELPDQKYSKREIVEHSGAAAVVPITQEGDVILVKQFRKPVEDVLLEIPAGRLETKESADNCAFRELLEETGYRAGQLDKLTAYYSSPGFSNEVIHLYLARDLTEGQAQPDEDEYLEITKIPLSEALTMVHNGSIQDSKTIIGLLMAASRV</sequence>
<dbReference type="EMBL" id="FXUF01000003">
    <property type="protein sequence ID" value="SMP48383.1"/>
    <property type="molecule type" value="Genomic_DNA"/>
</dbReference>
<dbReference type="Pfam" id="PF00293">
    <property type="entry name" value="NUDIX"/>
    <property type="match status" value="1"/>
</dbReference>
<reference evidence="4" key="1">
    <citation type="submission" date="2017-05" db="EMBL/GenBank/DDBJ databases">
        <authorList>
            <person name="Varghese N."/>
            <person name="Submissions S."/>
        </authorList>
    </citation>
    <scope>NUCLEOTIDE SEQUENCE</scope>
    <source>
        <strain evidence="4">Su22</strain>
    </source>
</reference>
<dbReference type="InterPro" id="IPR000086">
    <property type="entry name" value="NUDIX_hydrolase_dom"/>
</dbReference>
<dbReference type="Proteomes" id="UP001158066">
    <property type="component" value="Unassembled WGS sequence"/>
</dbReference>
<dbReference type="GO" id="GO:0016787">
    <property type="term" value="F:hydrolase activity"/>
    <property type="evidence" value="ECO:0007669"/>
    <property type="project" value="UniProtKB-KW"/>
</dbReference>
<dbReference type="GO" id="GO:0006753">
    <property type="term" value="P:nucleoside phosphate metabolic process"/>
    <property type="evidence" value="ECO:0007669"/>
    <property type="project" value="TreeGrafter"/>
</dbReference>
<dbReference type="PANTHER" id="PTHR11839">
    <property type="entry name" value="UDP/ADP-SUGAR PYROPHOSPHATASE"/>
    <property type="match status" value="1"/>
</dbReference>
<evidence type="ECO:0000313" key="4">
    <source>
        <dbReference type="EMBL" id="SMP48383.1"/>
    </source>
</evidence>
<keyword evidence="2" id="KW-0378">Hydrolase</keyword>
<feature type="domain" description="Nudix hydrolase" evidence="3">
    <location>
        <begin position="38"/>
        <end position="166"/>
    </location>
</feature>
<dbReference type="InterPro" id="IPR020084">
    <property type="entry name" value="NUDIX_hydrolase_CS"/>
</dbReference>
<dbReference type="PANTHER" id="PTHR11839:SF18">
    <property type="entry name" value="NUDIX HYDROLASE DOMAIN-CONTAINING PROTEIN"/>
    <property type="match status" value="1"/>
</dbReference>
<dbReference type="AlphaFoldDB" id="A0AA45WUK6"/>
<evidence type="ECO:0000256" key="2">
    <source>
        <dbReference type="ARBA" id="ARBA00022801"/>
    </source>
</evidence>
<gene>
    <name evidence="4" type="ORF">SAMN06296020_103240</name>
</gene>
<evidence type="ECO:0000259" key="3">
    <source>
        <dbReference type="PROSITE" id="PS51462"/>
    </source>
</evidence>
<dbReference type="Gene3D" id="3.90.79.10">
    <property type="entry name" value="Nucleoside Triphosphate Pyrophosphohydrolase"/>
    <property type="match status" value="1"/>
</dbReference>
<dbReference type="GO" id="GO:0019693">
    <property type="term" value="P:ribose phosphate metabolic process"/>
    <property type="evidence" value="ECO:0007669"/>
    <property type="project" value="TreeGrafter"/>
</dbReference>
<organism evidence="4 5">
    <name type="scientific">Anoxynatronum buryatiense</name>
    <dbReference type="NCBI Taxonomy" id="489973"/>
    <lineage>
        <taxon>Bacteria</taxon>
        <taxon>Bacillati</taxon>
        <taxon>Bacillota</taxon>
        <taxon>Clostridia</taxon>
        <taxon>Eubacteriales</taxon>
        <taxon>Clostridiaceae</taxon>
        <taxon>Anoxynatronum</taxon>
    </lineage>
</organism>
<evidence type="ECO:0000256" key="1">
    <source>
        <dbReference type="ARBA" id="ARBA00001946"/>
    </source>
</evidence>
<evidence type="ECO:0000313" key="5">
    <source>
        <dbReference type="Proteomes" id="UP001158066"/>
    </source>
</evidence>